<organism evidence="7 8">
    <name type="scientific">Lottia gigantea</name>
    <name type="common">Giant owl limpet</name>
    <dbReference type="NCBI Taxonomy" id="225164"/>
    <lineage>
        <taxon>Eukaryota</taxon>
        <taxon>Metazoa</taxon>
        <taxon>Spiralia</taxon>
        <taxon>Lophotrochozoa</taxon>
        <taxon>Mollusca</taxon>
        <taxon>Gastropoda</taxon>
        <taxon>Patellogastropoda</taxon>
        <taxon>Lottioidea</taxon>
        <taxon>Lottiidae</taxon>
        <taxon>Lottia</taxon>
    </lineage>
</organism>
<keyword evidence="5 6" id="KW-0472">Membrane</keyword>
<dbReference type="STRING" id="225164.V3ZND8"/>
<evidence type="ECO:0000256" key="6">
    <source>
        <dbReference type="SAM" id="Phobius"/>
    </source>
</evidence>
<dbReference type="CTD" id="20249105"/>
<dbReference type="RefSeq" id="XP_009056572.1">
    <property type="nucleotide sequence ID" value="XM_009058324.1"/>
</dbReference>
<feature type="transmembrane region" description="Helical" evidence="6">
    <location>
        <begin position="26"/>
        <end position="45"/>
    </location>
</feature>
<dbReference type="HOGENOM" id="CLU_1410288_0_0_1"/>
<evidence type="ECO:0000313" key="7">
    <source>
        <dbReference type="EMBL" id="ESO92888.1"/>
    </source>
</evidence>
<dbReference type="KEGG" id="lgi:LOTGIDRAFT_232962"/>
<dbReference type="PANTHER" id="PTHR16296">
    <property type="entry name" value="UNCHARACTERIZED HYPOTHALAMUS PROTEIN HT007"/>
    <property type="match status" value="1"/>
</dbReference>
<protein>
    <recommendedName>
        <fullName evidence="9">Transmembrane protein 126A</fullName>
    </recommendedName>
</protein>
<comment type="subcellular location">
    <subcellularLocation>
        <location evidence="1">Mitochondrion membrane</location>
        <topology evidence="1">Multi-pass membrane protein</topology>
    </subcellularLocation>
</comment>
<dbReference type="GeneID" id="20249105"/>
<dbReference type="EMBL" id="KB202014">
    <property type="protein sequence ID" value="ESO92888.1"/>
    <property type="molecule type" value="Genomic_DNA"/>
</dbReference>
<feature type="transmembrane region" description="Helical" evidence="6">
    <location>
        <begin position="57"/>
        <end position="80"/>
    </location>
</feature>
<evidence type="ECO:0000256" key="4">
    <source>
        <dbReference type="ARBA" id="ARBA00023128"/>
    </source>
</evidence>
<dbReference type="GO" id="GO:0031966">
    <property type="term" value="C:mitochondrial membrane"/>
    <property type="evidence" value="ECO:0007669"/>
    <property type="project" value="UniProtKB-SubCell"/>
</dbReference>
<gene>
    <name evidence="7" type="ORF">LOTGIDRAFT_232962</name>
</gene>
<evidence type="ECO:0000256" key="2">
    <source>
        <dbReference type="ARBA" id="ARBA00022692"/>
    </source>
</evidence>
<dbReference type="InterPro" id="IPR009801">
    <property type="entry name" value="TMEM126"/>
</dbReference>
<name>V3ZND8_LOTGI</name>
<dbReference type="Proteomes" id="UP000030746">
    <property type="component" value="Unassembled WGS sequence"/>
</dbReference>
<feature type="transmembrane region" description="Helical" evidence="6">
    <location>
        <begin position="158"/>
        <end position="176"/>
    </location>
</feature>
<evidence type="ECO:0000256" key="1">
    <source>
        <dbReference type="ARBA" id="ARBA00004225"/>
    </source>
</evidence>
<dbReference type="OrthoDB" id="6234762at2759"/>
<dbReference type="GO" id="GO:0032981">
    <property type="term" value="P:mitochondrial respiratory chain complex I assembly"/>
    <property type="evidence" value="ECO:0007669"/>
    <property type="project" value="TreeGrafter"/>
</dbReference>
<evidence type="ECO:0000256" key="3">
    <source>
        <dbReference type="ARBA" id="ARBA00022989"/>
    </source>
</evidence>
<dbReference type="Pfam" id="PF07114">
    <property type="entry name" value="TMEM126"/>
    <property type="match status" value="1"/>
</dbReference>
<reference evidence="7 8" key="1">
    <citation type="journal article" date="2013" name="Nature">
        <title>Insights into bilaterian evolution from three spiralian genomes.</title>
        <authorList>
            <person name="Simakov O."/>
            <person name="Marletaz F."/>
            <person name="Cho S.J."/>
            <person name="Edsinger-Gonzales E."/>
            <person name="Havlak P."/>
            <person name="Hellsten U."/>
            <person name="Kuo D.H."/>
            <person name="Larsson T."/>
            <person name="Lv J."/>
            <person name="Arendt D."/>
            <person name="Savage R."/>
            <person name="Osoegawa K."/>
            <person name="de Jong P."/>
            <person name="Grimwood J."/>
            <person name="Chapman J.A."/>
            <person name="Shapiro H."/>
            <person name="Aerts A."/>
            <person name="Otillar R.P."/>
            <person name="Terry A.Y."/>
            <person name="Boore J.L."/>
            <person name="Grigoriev I.V."/>
            <person name="Lindberg D.R."/>
            <person name="Seaver E.C."/>
            <person name="Weisblat D.A."/>
            <person name="Putnam N.H."/>
            <person name="Rokhsar D.S."/>
        </authorList>
    </citation>
    <scope>NUCLEOTIDE SEQUENCE [LARGE SCALE GENOMIC DNA]</scope>
</reference>
<proteinExistence type="predicted"/>
<keyword evidence="3 6" id="KW-1133">Transmembrane helix</keyword>
<keyword evidence="8" id="KW-1185">Reference proteome</keyword>
<accession>V3ZND8</accession>
<evidence type="ECO:0008006" key="9">
    <source>
        <dbReference type="Google" id="ProtNLM"/>
    </source>
</evidence>
<sequence length="193" mass="21468">MKEGNSSDVLGDEQFKKIFKEAGWPVRYGSAIVITSGVITGNIFNNHYRTICRMGKAFRMTTLIPVALFCPLFGGILHAAEVNKLILKKKLKLECPVCYELKSGFVQLIAGGIYPLLTAFVCCTGLTKKHKPSNLQKIGMFDTTSKLSQFNMVLPKRLALSLFLFNFVIGAIIAQLELRSLLDQMKEEGNQTD</sequence>
<dbReference type="AlphaFoldDB" id="V3ZND8"/>
<keyword evidence="2 6" id="KW-0812">Transmembrane</keyword>
<evidence type="ECO:0000256" key="5">
    <source>
        <dbReference type="ARBA" id="ARBA00023136"/>
    </source>
</evidence>
<feature type="transmembrane region" description="Helical" evidence="6">
    <location>
        <begin position="105"/>
        <end position="127"/>
    </location>
</feature>
<keyword evidence="4" id="KW-0496">Mitochondrion</keyword>
<dbReference type="PANTHER" id="PTHR16296:SF2">
    <property type="entry name" value="TRANSMEMBRANE PROTEIN 126A"/>
    <property type="match status" value="1"/>
</dbReference>
<evidence type="ECO:0000313" key="8">
    <source>
        <dbReference type="Proteomes" id="UP000030746"/>
    </source>
</evidence>